<organism evidence="9 10">
    <name type="scientific">Bdellovibrio reynosensis</name>
    <dbReference type="NCBI Taxonomy" id="2835041"/>
    <lineage>
        <taxon>Bacteria</taxon>
        <taxon>Pseudomonadati</taxon>
        <taxon>Bdellovibrionota</taxon>
        <taxon>Bdellovibrionia</taxon>
        <taxon>Bdellovibrionales</taxon>
        <taxon>Pseudobdellovibrionaceae</taxon>
        <taxon>Bdellovibrio</taxon>
    </lineage>
</organism>
<dbReference type="RefSeq" id="WP_243537071.1">
    <property type="nucleotide sequence ID" value="NZ_CP093442.1"/>
</dbReference>
<evidence type="ECO:0000256" key="5">
    <source>
        <dbReference type="ARBA" id="ARBA00022777"/>
    </source>
</evidence>
<gene>
    <name evidence="9" type="ORF">MNR06_14410</name>
</gene>
<keyword evidence="7" id="KW-0472">Membrane</keyword>
<reference evidence="9" key="1">
    <citation type="submission" date="2022-03" db="EMBL/GenBank/DDBJ databases">
        <title>Genome Identification and Characterization of new species Bdellovibrio reynosense LBG001 sp. nov. from a Mexico soil sample.</title>
        <authorList>
            <person name="Camilli A."/>
            <person name="Ajao Y."/>
            <person name="Guo X."/>
        </authorList>
    </citation>
    <scope>NUCLEOTIDE SEQUENCE</scope>
    <source>
        <strain evidence="9">LBG001</strain>
    </source>
</reference>
<dbReference type="SMART" id="SM00387">
    <property type="entry name" value="HATPase_c"/>
    <property type="match status" value="1"/>
</dbReference>
<dbReference type="EC" id="2.7.13.3" evidence="2"/>
<evidence type="ECO:0000256" key="3">
    <source>
        <dbReference type="ARBA" id="ARBA00022679"/>
    </source>
</evidence>
<dbReference type="Proteomes" id="UP000830116">
    <property type="component" value="Chromosome"/>
</dbReference>
<dbReference type="GO" id="GO:0016301">
    <property type="term" value="F:kinase activity"/>
    <property type="evidence" value="ECO:0007669"/>
    <property type="project" value="UniProtKB-KW"/>
</dbReference>
<evidence type="ECO:0000256" key="7">
    <source>
        <dbReference type="SAM" id="Phobius"/>
    </source>
</evidence>
<evidence type="ECO:0000313" key="9">
    <source>
        <dbReference type="EMBL" id="UOF00891.1"/>
    </source>
</evidence>
<feature type="transmembrane region" description="Helical" evidence="7">
    <location>
        <begin position="7"/>
        <end position="27"/>
    </location>
</feature>
<evidence type="ECO:0000256" key="4">
    <source>
        <dbReference type="ARBA" id="ARBA00022741"/>
    </source>
</evidence>
<evidence type="ECO:0000256" key="6">
    <source>
        <dbReference type="ARBA" id="ARBA00022840"/>
    </source>
</evidence>
<evidence type="ECO:0000256" key="2">
    <source>
        <dbReference type="ARBA" id="ARBA00012438"/>
    </source>
</evidence>
<keyword evidence="4" id="KW-0547">Nucleotide-binding</keyword>
<dbReference type="InterPro" id="IPR050980">
    <property type="entry name" value="2C_sensor_his_kinase"/>
</dbReference>
<dbReference type="PANTHER" id="PTHR44936:SF10">
    <property type="entry name" value="SENSOR PROTEIN RSTB"/>
    <property type="match status" value="1"/>
</dbReference>
<evidence type="ECO:0000313" key="10">
    <source>
        <dbReference type="Proteomes" id="UP000830116"/>
    </source>
</evidence>
<feature type="transmembrane region" description="Helical" evidence="7">
    <location>
        <begin position="112"/>
        <end position="130"/>
    </location>
</feature>
<comment type="catalytic activity">
    <reaction evidence="1">
        <text>ATP + protein L-histidine = ADP + protein N-phospho-L-histidine.</text>
        <dbReference type="EC" id="2.7.13.3"/>
    </reaction>
</comment>
<dbReference type="PROSITE" id="PS50109">
    <property type="entry name" value="HIS_KIN"/>
    <property type="match status" value="1"/>
</dbReference>
<keyword evidence="10" id="KW-1185">Reference proteome</keyword>
<proteinExistence type="predicted"/>
<accession>A0ABY4C7C9</accession>
<dbReference type="Gene3D" id="1.10.287.130">
    <property type="match status" value="1"/>
</dbReference>
<dbReference type="InterPro" id="IPR003594">
    <property type="entry name" value="HATPase_dom"/>
</dbReference>
<protein>
    <recommendedName>
        <fullName evidence="2">histidine kinase</fullName>
        <ecNumber evidence="2">2.7.13.3</ecNumber>
    </recommendedName>
</protein>
<keyword evidence="7" id="KW-1133">Transmembrane helix</keyword>
<dbReference type="InterPro" id="IPR005467">
    <property type="entry name" value="His_kinase_dom"/>
</dbReference>
<dbReference type="InterPro" id="IPR036890">
    <property type="entry name" value="HATPase_C_sf"/>
</dbReference>
<evidence type="ECO:0000256" key="1">
    <source>
        <dbReference type="ARBA" id="ARBA00000085"/>
    </source>
</evidence>
<dbReference type="PRINTS" id="PR00344">
    <property type="entry name" value="BCTRLSENSOR"/>
</dbReference>
<feature type="transmembrane region" description="Helical" evidence="7">
    <location>
        <begin position="33"/>
        <end position="53"/>
    </location>
</feature>
<dbReference type="Pfam" id="PF02518">
    <property type="entry name" value="HATPase_c"/>
    <property type="match status" value="1"/>
</dbReference>
<name>A0ABY4C7C9_9BACT</name>
<keyword evidence="3" id="KW-0808">Transferase</keyword>
<sequence>MSGLVRFRWIAMVFLVIGMFPLLQWGHLRTRDIPYFILVLALLGTFNVIAQGLTEKDFGSKQKFILINLLIDLLAAVGLLFVSGSALNPFISILCIHAFLGGMLLRNKISYVFAAAVSALLGLLQFETYFDLLKTTDFQKTELALPFISQWVLILASYFVSLYFSRLLDKNEQRIRMLQDRQHQADRLKSLGALTAGFSHQMATPMNSLKLRMERGLRKLAAQDFSAKEEFEKAQGSLDECVSVFQHMASIFSHSAQADLTRVELIKLVHDLLAVWKVENPGAEVEAILTNEVLHCRIQLLAFSQTFFDLLDNAKEASTANQKVYLRLYKLDNWAQLEITDKGSGLSAEILSRLGEPFVTDKPDGNGLGLYSANMMAQAAGGEFSIYNNNSNNPAEGATARLRLPLEEQ</sequence>
<dbReference type="EMBL" id="CP093442">
    <property type="protein sequence ID" value="UOF00891.1"/>
    <property type="molecule type" value="Genomic_DNA"/>
</dbReference>
<dbReference type="Gene3D" id="3.30.565.10">
    <property type="entry name" value="Histidine kinase-like ATPase, C-terminal domain"/>
    <property type="match status" value="1"/>
</dbReference>
<feature type="transmembrane region" description="Helical" evidence="7">
    <location>
        <begin position="150"/>
        <end position="168"/>
    </location>
</feature>
<evidence type="ECO:0000259" key="8">
    <source>
        <dbReference type="PROSITE" id="PS50109"/>
    </source>
</evidence>
<feature type="domain" description="Histidine kinase" evidence="8">
    <location>
        <begin position="197"/>
        <end position="408"/>
    </location>
</feature>
<keyword evidence="5 9" id="KW-0418">Kinase</keyword>
<dbReference type="PANTHER" id="PTHR44936">
    <property type="entry name" value="SENSOR PROTEIN CREC"/>
    <property type="match status" value="1"/>
</dbReference>
<dbReference type="InterPro" id="IPR004358">
    <property type="entry name" value="Sig_transdc_His_kin-like_C"/>
</dbReference>
<dbReference type="SUPFAM" id="SSF55874">
    <property type="entry name" value="ATPase domain of HSP90 chaperone/DNA topoisomerase II/histidine kinase"/>
    <property type="match status" value="1"/>
</dbReference>
<keyword evidence="6" id="KW-0067">ATP-binding</keyword>
<keyword evidence="7" id="KW-0812">Transmembrane</keyword>